<sequence length="52" mass="6016">MFLEPTFKFRFDQKESKVSCCGNILCFEKCSTMKYLLYAAGGHRPTRSDMAK</sequence>
<evidence type="ECO:0000313" key="1">
    <source>
        <dbReference type="EMBL" id="CAB0010798.1"/>
    </source>
</evidence>
<proteinExistence type="predicted"/>
<accession>A0A6H5H545</accession>
<keyword evidence="2" id="KW-1185">Reference proteome</keyword>
<name>A0A6H5H545_9HEMI</name>
<reference evidence="1 2" key="1">
    <citation type="submission" date="2020-02" db="EMBL/GenBank/DDBJ databases">
        <authorList>
            <person name="Ferguson B K."/>
        </authorList>
    </citation>
    <scope>NUCLEOTIDE SEQUENCE [LARGE SCALE GENOMIC DNA]</scope>
</reference>
<dbReference type="Proteomes" id="UP000479000">
    <property type="component" value="Unassembled WGS sequence"/>
</dbReference>
<protein>
    <submittedName>
        <fullName evidence="1">Uncharacterized protein</fullName>
    </submittedName>
</protein>
<evidence type="ECO:0000313" key="2">
    <source>
        <dbReference type="Proteomes" id="UP000479000"/>
    </source>
</evidence>
<gene>
    <name evidence="1" type="ORF">NTEN_LOCUS15798</name>
</gene>
<dbReference type="AlphaFoldDB" id="A0A6H5H545"/>
<organism evidence="1 2">
    <name type="scientific">Nesidiocoris tenuis</name>
    <dbReference type="NCBI Taxonomy" id="355587"/>
    <lineage>
        <taxon>Eukaryota</taxon>
        <taxon>Metazoa</taxon>
        <taxon>Ecdysozoa</taxon>
        <taxon>Arthropoda</taxon>
        <taxon>Hexapoda</taxon>
        <taxon>Insecta</taxon>
        <taxon>Pterygota</taxon>
        <taxon>Neoptera</taxon>
        <taxon>Paraneoptera</taxon>
        <taxon>Hemiptera</taxon>
        <taxon>Heteroptera</taxon>
        <taxon>Panheteroptera</taxon>
        <taxon>Cimicomorpha</taxon>
        <taxon>Miridae</taxon>
        <taxon>Dicyphina</taxon>
        <taxon>Nesidiocoris</taxon>
    </lineage>
</organism>
<dbReference type="EMBL" id="CADCXU010023282">
    <property type="protein sequence ID" value="CAB0010798.1"/>
    <property type="molecule type" value="Genomic_DNA"/>
</dbReference>
<feature type="non-terminal residue" evidence="1">
    <location>
        <position position="52"/>
    </location>
</feature>